<dbReference type="KEGG" id="pzh:CX676_18750"/>
<sequence length="127" mass="14051">MQIGNDARQSRGRIACLSGRMAEDGVALHYEAAGCALLERRWRGPAGEIDLIFRDSEGLIFVEVKKSSSHDLAAQRLDRRQMDRICLSALDYAGRVDAGRPVAMRFDAALVDEIGRIEVIENAFGMN</sequence>
<dbReference type="PANTHER" id="PTHR34039">
    <property type="entry name" value="UPF0102 PROTEIN YRAN"/>
    <property type="match status" value="1"/>
</dbReference>
<reference evidence="2 3" key="1">
    <citation type="journal article" date="2013" name="Antonie Van Leeuwenhoek">
        <title>Paracoccus zhejiangensis sp. nov., isolated from activated sludge in wastewater-treatment system.</title>
        <authorList>
            <person name="Wu Z.G."/>
            <person name="Zhang D.F."/>
            <person name="Liu Y.L."/>
            <person name="Wang F."/>
            <person name="Jiang X."/>
            <person name="Li C."/>
            <person name="Li S.P."/>
            <person name="Hong Q."/>
            <person name="Li W.J."/>
        </authorList>
    </citation>
    <scope>NUCLEOTIDE SEQUENCE [LARGE SCALE GENOMIC DNA]</scope>
    <source>
        <strain evidence="2 3">J6</strain>
    </source>
</reference>
<evidence type="ECO:0000256" key="1">
    <source>
        <dbReference type="ARBA" id="ARBA00006738"/>
    </source>
</evidence>
<proteinExistence type="inferred from homology"/>
<dbReference type="Gene3D" id="3.40.1350.10">
    <property type="match status" value="1"/>
</dbReference>
<name>A0A2H5F4K2_9RHOB</name>
<dbReference type="RefSeq" id="WP_101754444.1">
    <property type="nucleotide sequence ID" value="NZ_CP025430.1"/>
</dbReference>
<evidence type="ECO:0000313" key="2">
    <source>
        <dbReference type="EMBL" id="AUH66472.1"/>
    </source>
</evidence>
<accession>A0A2H5F4K2</accession>
<comment type="similarity">
    <text evidence="1">Belongs to the UPF0102 family.</text>
</comment>
<dbReference type="PANTHER" id="PTHR34039:SF1">
    <property type="entry name" value="UPF0102 PROTEIN YRAN"/>
    <property type="match status" value="1"/>
</dbReference>
<dbReference type="AlphaFoldDB" id="A0A2H5F4K2"/>
<keyword evidence="3" id="KW-1185">Reference proteome</keyword>
<protein>
    <submittedName>
        <fullName evidence="2">Uncharacterized protein</fullName>
    </submittedName>
</protein>
<organism evidence="2 3">
    <name type="scientific">Paracoccus zhejiangensis</name>
    <dbReference type="NCBI Taxonomy" id="1077935"/>
    <lineage>
        <taxon>Bacteria</taxon>
        <taxon>Pseudomonadati</taxon>
        <taxon>Pseudomonadota</taxon>
        <taxon>Alphaproteobacteria</taxon>
        <taxon>Rhodobacterales</taxon>
        <taxon>Paracoccaceae</taxon>
        <taxon>Paracoccus</taxon>
    </lineage>
</organism>
<dbReference type="EMBL" id="CP025430">
    <property type="protein sequence ID" value="AUH66472.1"/>
    <property type="molecule type" value="Genomic_DNA"/>
</dbReference>
<dbReference type="Pfam" id="PF02021">
    <property type="entry name" value="UPF0102"/>
    <property type="match status" value="1"/>
</dbReference>
<evidence type="ECO:0000313" key="3">
    <source>
        <dbReference type="Proteomes" id="UP000234530"/>
    </source>
</evidence>
<dbReference type="Proteomes" id="UP000234530">
    <property type="component" value="Chromosome"/>
</dbReference>
<dbReference type="GO" id="GO:0003676">
    <property type="term" value="F:nucleic acid binding"/>
    <property type="evidence" value="ECO:0007669"/>
    <property type="project" value="InterPro"/>
</dbReference>
<gene>
    <name evidence="2" type="ORF">CX676_18750</name>
</gene>
<dbReference type="InterPro" id="IPR011335">
    <property type="entry name" value="Restrct_endonuc-II-like"/>
</dbReference>
<dbReference type="SUPFAM" id="SSF52980">
    <property type="entry name" value="Restriction endonuclease-like"/>
    <property type="match status" value="1"/>
</dbReference>
<dbReference type="InterPro" id="IPR003509">
    <property type="entry name" value="UPF0102_YraN-like"/>
</dbReference>
<dbReference type="OrthoDB" id="9812968at2"/>
<dbReference type="InterPro" id="IPR011856">
    <property type="entry name" value="tRNA_endonuc-like_dom_sf"/>
</dbReference>